<evidence type="ECO:0000313" key="1">
    <source>
        <dbReference type="EMBL" id="PNT31246.1"/>
    </source>
</evidence>
<organism evidence="1 2">
    <name type="scientific">Populus trichocarpa</name>
    <name type="common">Western balsam poplar</name>
    <name type="synonym">Populus balsamifera subsp. trichocarpa</name>
    <dbReference type="NCBI Taxonomy" id="3694"/>
    <lineage>
        <taxon>Eukaryota</taxon>
        <taxon>Viridiplantae</taxon>
        <taxon>Streptophyta</taxon>
        <taxon>Embryophyta</taxon>
        <taxon>Tracheophyta</taxon>
        <taxon>Spermatophyta</taxon>
        <taxon>Magnoliopsida</taxon>
        <taxon>eudicotyledons</taxon>
        <taxon>Gunneridae</taxon>
        <taxon>Pentapetalae</taxon>
        <taxon>rosids</taxon>
        <taxon>fabids</taxon>
        <taxon>Malpighiales</taxon>
        <taxon>Salicaceae</taxon>
        <taxon>Saliceae</taxon>
        <taxon>Populus</taxon>
    </lineage>
</organism>
<dbReference type="HOGENOM" id="CLU_1698493_0_0_1"/>
<proteinExistence type="predicted"/>
<keyword evidence="2" id="KW-1185">Reference proteome</keyword>
<protein>
    <submittedName>
        <fullName evidence="1">Uncharacterized protein</fullName>
    </submittedName>
</protein>
<name>U5G700_POPTR</name>
<gene>
    <name evidence="1" type="ORF">POPTR_006G124000</name>
</gene>
<dbReference type="Proteomes" id="UP000006729">
    <property type="component" value="Chromosome 6"/>
</dbReference>
<dbReference type="EMBL" id="CM009295">
    <property type="protein sequence ID" value="PNT31246.1"/>
    <property type="molecule type" value="Genomic_DNA"/>
</dbReference>
<evidence type="ECO:0000313" key="2">
    <source>
        <dbReference type="Proteomes" id="UP000006729"/>
    </source>
</evidence>
<sequence>MTCWTIMHHNPNFEAIIFLAIRNHPILSLIGCVSIYDLVCGEGNYRVSKFTWWLVAHVCHLSFQGQDSSMRNKDKYYPKEGTSLKSIDHAPSTISRSCCWWWWTSVRQKFRIWHLENDSKGDDKRVRSGPHGMLCPCVLCVGHTQSLSIKEIQGC</sequence>
<dbReference type="InParanoid" id="U5G700"/>
<reference evidence="1 2" key="1">
    <citation type="journal article" date="2006" name="Science">
        <title>The genome of black cottonwood, Populus trichocarpa (Torr. &amp; Gray).</title>
        <authorList>
            <person name="Tuskan G.A."/>
            <person name="Difazio S."/>
            <person name="Jansson S."/>
            <person name="Bohlmann J."/>
            <person name="Grigoriev I."/>
            <person name="Hellsten U."/>
            <person name="Putnam N."/>
            <person name="Ralph S."/>
            <person name="Rombauts S."/>
            <person name="Salamov A."/>
            <person name="Schein J."/>
            <person name="Sterck L."/>
            <person name="Aerts A."/>
            <person name="Bhalerao R.R."/>
            <person name="Bhalerao R.P."/>
            <person name="Blaudez D."/>
            <person name="Boerjan W."/>
            <person name="Brun A."/>
            <person name="Brunner A."/>
            <person name="Busov V."/>
            <person name="Campbell M."/>
            <person name="Carlson J."/>
            <person name="Chalot M."/>
            <person name="Chapman J."/>
            <person name="Chen G.L."/>
            <person name="Cooper D."/>
            <person name="Coutinho P.M."/>
            <person name="Couturier J."/>
            <person name="Covert S."/>
            <person name="Cronk Q."/>
            <person name="Cunningham R."/>
            <person name="Davis J."/>
            <person name="Degroeve S."/>
            <person name="Dejardin A."/>
            <person name="Depamphilis C."/>
            <person name="Detter J."/>
            <person name="Dirks B."/>
            <person name="Dubchak I."/>
            <person name="Duplessis S."/>
            <person name="Ehlting J."/>
            <person name="Ellis B."/>
            <person name="Gendler K."/>
            <person name="Goodstein D."/>
            <person name="Gribskov M."/>
            <person name="Grimwood J."/>
            <person name="Groover A."/>
            <person name="Gunter L."/>
            <person name="Hamberger B."/>
            <person name="Heinze B."/>
            <person name="Helariutta Y."/>
            <person name="Henrissat B."/>
            <person name="Holligan D."/>
            <person name="Holt R."/>
            <person name="Huang W."/>
            <person name="Islam-Faridi N."/>
            <person name="Jones S."/>
            <person name="Jones-Rhoades M."/>
            <person name="Jorgensen R."/>
            <person name="Joshi C."/>
            <person name="Kangasjarvi J."/>
            <person name="Karlsson J."/>
            <person name="Kelleher C."/>
            <person name="Kirkpatrick R."/>
            <person name="Kirst M."/>
            <person name="Kohler A."/>
            <person name="Kalluri U."/>
            <person name="Larimer F."/>
            <person name="Leebens-Mack J."/>
            <person name="Leple J.C."/>
            <person name="Locascio P."/>
            <person name="Lou Y."/>
            <person name="Lucas S."/>
            <person name="Martin F."/>
            <person name="Montanini B."/>
            <person name="Napoli C."/>
            <person name="Nelson D.R."/>
            <person name="Nelson C."/>
            <person name="Nieminen K."/>
            <person name="Nilsson O."/>
            <person name="Pereda V."/>
            <person name="Peter G."/>
            <person name="Philippe R."/>
            <person name="Pilate G."/>
            <person name="Poliakov A."/>
            <person name="Razumovskaya J."/>
            <person name="Richardson P."/>
            <person name="Rinaldi C."/>
            <person name="Ritland K."/>
            <person name="Rouze P."/>
            <person name="Ryaboy D."/>
            <person name="Schmutz J."/>
            <person name="Schrader J."/>
            <person name="Segerman B."/>
            <person name="Shin H."/>
            <person name="Siddiqui A."/>
            <person name="Sterky F."/>
            <person name="Terry A."/>
            <person name="Tsai C.J."/>
            <person name="Uberbacher E."/>
            <person name="Unneberg P."/>
            <person name="Vahala J."/>
            <person name="Wall K."/>
            <person name="Wessler S."/>
            <person name="Yang G."/>
            <person name="Yin T."/>
            <person name="Douglas C."/>
            <person name="Marra M."/>
            <person name="Sandberg G."/>
            <person name="Van de Peer Y."/>
            <person name="Rokhsar D."/>
        </authorList>
    </citation>
    <scope>NUCLEOTIDE SEQUENCE [LARGE SCALE GENOMIC DNA]</scope>
    <source>
        <strain evidence="2">cv. Nisqually</strain>
    </source>
</reference>
<accession>U5G700</accession>
<dbReference type="AlphaFoldDB" id="U5G700"/>